<gene>
    <name evidence="5" type="primary">mdtA_2</name>
    <name evidence="5" type="ORF">JGUZn3_08260</name>
</gene>
<dbReference type="GO" id="GO:0016020">
    <property type="term" value="C:membrane"/>
    <property type="evidence" value="ECO:0007669"/>
    <property type="project" value="InterPro"/>
</dbReference>
<evidence type="ECO:0000259" key="4">
    <source>
        <dbReference type="Pfam" id="PF25975"/>
    </source>
</evidence>
<dbReference type="InterPro" id="IPR006143">
    <property type="entry name" value="RND_pump_MFP"/>
</dbReference>
<evidence type="ECO:0000256" key="2">
    <source>
        <dbReference type="ARBA" id="ARBA00022448"/>
    </source>
</evidence>
<dbReference type="GO" id="GO:0015679">
    <property type="term" value="P:plasma membrane copper ion transport"/>
    <property type="evidence" value="ECO:0007669"/>
    <property type="project" value="TreeGrafter"/>
</dbReference>
<dbReference type="KEGG" id="ebla:JGUZn3_08260"/>
<dbReference type="NCBIfam" id="TIGR01730">
    <property type="entry name" value="RND_mfp"/>
    <property type="match status" value="1"/>
</dbReference>
<protein>
    <submittedName>
        <fullName evidence="5">Multidrug resistance protein MdtA</fullName>
    </submittedName>
</protein>
<accession>A0A7H1NQJ9</accession>
<feature type="domain" description="CzcB-like C-terminal circularly permuted SH3-like" evidence="4">
    <location>
        <begin position="368"/>
        <end position="428"/>
    </location>
</feature>
<feature type="domain" description="CusB-like beta-barrel" evidence="3">
    <location>
        <begin position="285"/>
        <end position="359"/>
    </location>
</feature>
<dbReference type="InterPro" id="IPR058649">
    <property type="entry name" value="CzcB_C"/>
</dbReference>
<dbReference type="Pfam" id="PF25954">
    <property type="entry name" value="Beta-barrel_RND_2"/>
    <property type="match status" value="1"/>
</dbReference>
<dbReference type="Gene3D" id="2.40.50.100">
    <property type="match status" value="1"/>
</dbReference>
<dbReference type="GO" id="GO:0030313">
    <property type="term" value="C:cell envelope"/>
    <property type="evidence" value="ECO:0007669"/>
    <property type="project" value="TreeGrafter"/>
</dbReference>
<dbReference type="Gene3D" id="1.10.287.470">
    <property type="entry name" value="Helix hairpin bin"/>
    <property type="match status" value="1"/>
</dbReference>
<evidence type="ECO:0000313" key="6">
    <source>
        <dbReference type="Proteomes" id="UP000516349"/>
    </source>
</evidence>
<proteinExistence type="inferred from homology"/>
<evidence type="ECO:0000256" key="1">
    <source>
        <dbReference type="ARBA" id="ARBA00009477"/>
    </source>
</evidence>
<sequence length="435" mass="47287">MEMGMRAIGMRAMGLWKKGGCQTSLTFFRRVVLGEGIGPMLVLSLVCVGINPAWGVAAKKAVGQKGVTPSTSKPRVGPQSANLGFLSVTPEIFRTMGIKTAKVRNGKISSFIVSPAYVEADDRSLVKIRPVGNGRVVKVYTYPGQVVVPGTPLLDYENYTLTDVINQVDAAKAVVEEAQAQKTEAAYAAQRGNLLQGGALPRGEVQRRQTVLQHMSGLVREKQALLHNMRMRLSQFSNNSETIFDGHYSRVMSPVSGMVKTINISMGDMIGSSSLPVVEIVNTSTVWVVSQVSSHNLDQVKIGNPQSTIIAEHTPSLPISSTVTTIDSSVDPITRQFLVRSEVKNTGKLRAGMFVRTRIYNTPQPGLVIPKEALQRIDDHFVVFVKVGPHRFACRIVVTGPSSDQDILIKKGLKEGDEIVTSGSFDLKSQLAMRQ</sequence>
<dbReference type="PANTHER" id="PTHR30097">
    <property type="entry name" value="CATION EFFLUX SYSTEM PROTEIN CUSB"/>
    <property type="match status" value="1"/>
</dbReference>
<dbReference type="AlphaFoldDB" id="A0A7H1NQJ9"/>
<dbReference type="EMBL" id="CP060244">
    <property type="protein sequence ID" value="QNT78059.1"/>
    <property type="molecule type" value="Genomic_DNA"/>
</dbReference>
<dbReference type="InterPro" id="IPR058792">
    <property type="entry name" value="Beta-barrel_RND_2"/>
</dbReference>
<dbReference type="GO" id="GO:0060003">
    <property type="term" value="P:copper ion export"/>
    <property type="evidence" value="ECO:0007669"/>
    <property type="project" value="TreeGrafter"/>
</dbReference>
<comment type="similarity">
    <text evidence="1">Belongs to the membrane fusion protein (MFP) (TC 8.A.1) family.</text>
</comment>
<dbReference type="InterPro" id="IPR051909">
    <property type="entry name" value="MFP_Cation_Efflux"/>
</dbReference>
<dbReference type="Proteomes" id="UP000516349">
    <property type="component" value="Chromosome"/>
</dbReference>
<evidence type="ECO:0000313" key="5">
    <source>
        <dbReference type="EMBL" id="QNT78059.1"/>
    </source>
</evidence>
<keyword evidence="6" id="KW-1185">Reference proteome</keyword>
<name>A0A7H1NQJ9_9PROT</name>
<dbReference type="GO" id="GO:0022857">
    <property type="term" value="F:transmembrane transporter activity"/>
    <property type="evidence" value="ECO:0007669"/>
    <property type="project" value="InterPro"/>
</dbReference>
<reference evidence="5 6" key="1">
    <citation type="submission" date="2020-08" db="EMBL/GenBank/DDBJ databases">
        <title>Complete genome sequence of Entomobacter blattae G55GP.</title>
        <authorList>
            <person name="Poehlein A."/>
            <person name="Guzman J."/>
            <person name="Daniel R."/>
            <person name="Vilcinskas A."/>
        </authorList>
    </citation>
    <scope>NUCLEOTIDE SEQUENCE [LARGE SCALE GENOMIC DNA]</scope>
    <source>
        <strain evidence="5 6">G55GP</strain>
    </source>
</reference>
<keyword evidence="2" id="KW-0813">Transport</keyword>
<dbReference type="SUPFAM" id="SSF111369">
    <property type="entry name" value="HlyD-like secretion proteins"/>
    <property type="match status" value="1"/>
</dbReference>
<evidence type="ECO:0000259" key="3">
    <source>
        <dbReference type="Pfam" id="PF25954"/>
    </source>
</evidence>
<dbReference type="Gene3D" id="2.40.420.20">
    <property type="match status" value="1"/>
</dbReference>
<organism evidence="5 6">
    <name type="scientific">Entomobacter blattae</name>
    <dbReference type="NCBI Taxonomy" id="2762277"/>
    <lineage>
        <taxon>Bacteria</taxon>
        <taxon>Pseudomonadati</taxon>
        <taxon>Pseudomonadota</taxon>
        <taxon>Alphaproteobacteria</taxon>
        <taxon>Acetobacterales</taxon>
        <taxon>Acetobacteraceae</taxon>
        <taxon>Entomobacter</taxon>
    </lineage>
</organism>
<dbReference type="Pfam" id="PF25975">
    <property type="entry name" value="CzcB_C"/>
    <property type="match status" value="1"/>
</dbReference>
<dbReference type="PANTHER" id="PTHR30097:SF4">
    <property type="entry name" value="SLR6042 PROTEIN"/>
    <property type="match status" value="1"/>
</dbReference>
<dbReference type="Gene3D" id="2.40.30.170">
    <property type="match status" value="1"/>
</dbReference>